<protein>
    <submittedName>
        <fullName evidence="2">3-hydroxydecanoyl-ACP dehydratase</fullName>
    </submittedName>
</protein>
<reference evidence="2 3" key="1">
    <citation type="submission" date="2017-10" db="EMBL/GenBank/DDBJ databases">
        <title>Biodiversity and function of Thalassospira species in the particle-attached aromatic-hydrocarbon-degrading consortia from the surface seawater of the China South Sea.</title>
        <authorList>
            <person name="Dong C."/>
            <person name="Liu R."/>
            <person name="Shao Z."/>
        </authorList>
    </citation>
    <scope>NUCLEOTIDE SEQUENCE [LARGE SCALE GENOMIC DNA]</scope>
    <source>
        <strain evidence="2 3">CSC3H3</strain>
    </source>
</reference>
<accession>A0ABM6QAR5</accession>
<dbReference type="InterPro" id="IPR029069">
    <property type="entry name" value="HotDog_dom_sf"/>
</dbReference>
<evidence type="ECO:0000313" key="2">
    <source>
        <dbReference type="EMBL" id="AUG53603.1"/>
    </source>
</evidence>
<feature type="region of interest" description="Disordered" evidence="1">
    <location>
        <begin position="1"/>
        <end position="54"/>
    </location>
</feature>
<organism evidence="2 3">
    <name type="scientific">Thalassospira marina</name>
    <dbReference type="NCBI Taxonomy" id="2048283"/>
    <lineage>
        <taxon>Bacteria</taxon>
        <taxon>Pseudomonadati</taxon>
        <taxon>Pseudomonadota</taxon>
        <taxon>Alphaproteobacteria</taxon>
        <taxon>Rhodospirillales</taxon>
        <taxon>Thalassospiraceae</taxon>
        <taxon>Thalassospira</taxon>
    </lineage>
</organism>
<dbReference type="InterPro" id="IPR016776">
    <property type="entry name" value="ApeP-like_dehydratase"/>
</dbReference>
<dbReference type="EMBL" id="CP024199">
    <property type="protein sequence ID" value="AUG53603.1"/>
    <property type="molecule type" value="Genomic_DNA"/>
</dbReference>
<dbReference type="Gene3D" id="3.10.129.10">
    <property type="entry name" value="Hotdog Thioesterase"/>
    <property type="match status" value="1"/>
</dbReference>
<dbReference type="Proteomes" id="UP000233458">
    <property type="component" value="Chromosome"/>
</dbReference>
<evidence type="ECO:0000313" key="3">
    <source>
        <dbReference type="Proteomes" id="UP000233458"/>
    </source>
</evidence>
<sequence>MPHRHNLQNKPHTSDACPQDHANDCGPDTGIGADSQLPAGATKDGATHSDTAFPPVETLVPHARPMLLIDRIIAADDLSMQADVTIHGQSLFCSDDYGVPAYVGIEYIAQTVSAYSGWRALQASKTGNSQPRIGYLLGTRKMTMAKSGFKPGDHLIISVENIFEDGEMGVFEGTVRRNQEVIVSARVNVYQPEIQNTPKS</sequence>
<gene>
    <name evidence="2" type="ORF">CSC3H3_13425</name>
</gene>
<dbReference type="RefSeq" id="WP_101285154.1">
    <property type="nucleotide sequence ID" value="NZ_CP024199.1"/>
</dbReference>
<dbReference type="SUPFAM" id="SSF54637">
    <property type="entry name" value="Thioesterase/thiol ester dehydrase-isomerase"/>
    <property type="match status" value="1"/>
</dbReference>
<evidence type="ECO:0000256" key="1">
    <source>
        <dbReference type="SAM" id="MobiDB-lite"/>
    </source>
</evidence>
<name>A0ABM6QAR5_9PROT</name>
<proteinExistence type="predicted"/>
<dbReference type="Pfam" id="PF22817">
    <property type="entry name" value="ApeP-like"/>
    <property type="match status" value="1"/>
</dbReference>
<keyword evidence="3" id="KW-1185">Reference proteome</keyword>